<dbReference type="eggNOG" id="COG0733">
    <property type="taxonomic scope" value="Bacteria"/>
</dbReference>
<dbReference type="InParanoid" id="K0Z8S8"/>
<dbReference type="InterPro" id="IPR037272">
    <property type="entry name" value="SNS_sf"/>
</dbReference>
<dbReference type="EMBL" id="ADMD01000007">
    <property type="protein sequence ID" value="EJZ83775.1"/>
    <property type="molecule type" value="Genomic_DNA"/>
</dbReference>
<dbReference type="PROSITE" id="PS50267">
    <property type="entry name" value="NA_NEUROTRAN_SYMP_3"/>
    <property type="match status" value="1"/>
</dbReference>
<dbReference type="AlphaFoldDB" id="K0Z8S8"/>
<dbReference type="InterPro" id="IPR000175">
    <property type="entry name" value="Na/ntran_symport"/>
</dbReference>
<dbReference type="SUPFAM" id="SSF161070">
    <property type="entry name" value="SNF-like"/>
    <property type="match status" value="1"/>
</dbReference>
<dbReference type="Proteomes" id="UP000006069">
    <property type="component" value="Unassembled WGS sequence"/>
</dbReference>
<dbReference type="CDD" id="cd10336">
    <property type="entry name" value="SLC6sbd_Tyt1-Like"/>
    <property type="match status" value="1"/>
</dbReference>
<feature type="transmembrane region" description="Helical" evidence="7">
    <location>
        <begin position="348"/>
        <end position="373"/>
    </location>
</feature>
<evidence type="ECO:0000256" key="5">
    <source>
        <dbReference type="ARBA" id="ARBA00023136"/>
    </source>
</evidence>
<dbReference type="NCBIfam" id="NF037979">
    <property type="entry name" value="Na_transp"/>
    <property type="match status" value="1"/>
</dbReference>
<dbReference type="RefSeq" id="WP_009139494.1">
    <property type="nucleotide sequence ID" value="NZ_JH815198.1"/>
</dbReference>
<feature type="transmembrane region" description="Helical" evidence="7">
    <location>
        <begin position="304"/>
        <end position="327"/>
    </location>
</feature>
<reference evidence="8 9" key="1">
    <citation type="submission" date="2012-08" db="EMBL/GenBank/DDBJ databases">
        <title>The Genome Sequence of Slackia piriformis YIT 12062.</title>
        <authorList>
            <consortium name="The Broad Institute Genome Sequencing Platform"/>
            <person name="Earl A."/>
            <person name="Ward D."/>
            <person name="Feldgarden M."/>
            <person name="Gevers D."/>
            <person name="Morotomi M."/>
            <person name="Walker B."/>
            <person name="Young S.K."/>
            <person name="Zeng Q."/>
            <person name="Gargeya S."/>
            <person name="Fitzgerald M."/>
            <person name="Haas B."/>
            <person name="Abouelleil A."/>
            <person name="Alvarado L."/>
            <person name="Arachchi H.M."/>
            <person name="Berlin A.M."/>
            <person name="Chapman S.B."/>
            <person name="Goldberg J."/>
            <person name="Griggs A."/>
            <person name="Gujja S."/>
            <person name="Hansen M."/>
            <person name="Howarth C."/>
            <person name="Imamovic A."/>
            <person name="Larimer J."/>
            <person name="McCowen C."/>
            <person name="Montmayeur A."/>
            <person name="Murphy C."/>
            <person name="Neiman D."/>
            <person name="Pearson M."/>
            <person name="Priest M."/>
            <person name="Roberts A."/>
            <person name="Saif S."/>
            <person name="Shea T."/>
            <person name="Sisk P."/>
            <person name="Sykes S."/>
            <person name="Wortman J."/>
            <person name="Nusbaum C."/>
            <person name="Birren B."/>
        </authorList>
    </citation>
    <scope>NUCLEOTIDE SEQUENCE [LARGE SCALE GENOMIC DNA]</scope>
    <source>
        <strain evidence="8 9">YIT 12062</strain>
    </source>
</reference>
<name>K0Z8S8_9ACTN</name>
<keyword evidence="4 7" id="KW-1133">Transmembrane helix</keyword>
<evidence type="ECO:0000256" key="4">
    <source>
        <dbReference type="ARBA" id="ARBA00022989"/>
    </source>
</evidence>
<evidence type="ECO:0000256" key="3">
    <source>
        <dbReference type="ARBA" id="ARBA00022692"/>
    </source>
</evidence>
<keyword evidence="6" id="KW-0769">Symport</keyword>
<dbReference type="PANTHER" id="PTHR42948:SF1">
    <property type="entry name" value="TRANSPORTER"/>
    <property type="match status" value="1"/>
</dbReference>
<dbReference type="GO" id="GO:0016020">
    <property type="term" value="C:membrane"/>
    <property type="evidence" value="ECO:0007669"/>
    <property type="project" value="UniProtKB-SubCell"/>
</dbReference>
<dbReference type="HOGENOM" id="CLU_006855_3_4_11"/>
<dbReference type="GO" id="GO:0015293">
    <property type="term" value="F:symporter activity"/>
    <property type="evidence" value="ECO:0007669"/>
    <property type="project" value="UniProtKB-KW"/>
</dbReference>
<evidence type="ECO:0000313" key="8">
    <source>
        <dbReference type="EMBL" id="EJZ83775.1"/>
    </source>
</evidence>
<proteinExistence type="inferred from homology"/>
<dbReference type="PROSITE" id="PS00610">
    <property type="entry name" value="NA_NEUROTRAN_SYMP_1"/>
    <property type="match status" value="1"/>
</dbReference>
<evidence type="ECO:0000313" key="9">
    <source>
        <dbReference type="Proteomes" id="UP000006069"/>
    </source>
</evidence>
<keyword evidence="9" id="KW-1185">Reference proteome</keyword>
<dbReference type="OrthoDB" id="9762833at2"/>
<feature type="transmembrane region" description="Helical" evidence="7">
    <location>
        <begin position="261"/>
        <end position="284"/>
    </location>
</feature>
<evidence type="ECO:0000256" key="7">
    <source>
        <dbReference type="SAM" id="Phobius"/>
    </source>
</evidence>
<feature type="transmembrane region" description="Helical" evidence="7">
    <location>
        <begin position="146"/>
        <end position="164"/>
    </location>
</feature>
<feature type="transmembrane region" description="Helical" evidence="7">
    <location>
        <begin position="176"/>
        <end position="196"/>
    </location>
</feature>
<feature type="transmembrane region" description="Helical" evidence="7">
    <location>
        <begin position="90"/>
        <end position="113"/>
    </location>
</feature>
<keyword evidence="5 7" id="KW-0472">Membrane</keyword>
<comment type="caution">
    <text evidence="8">The sequence shown here is derived from an EMBL/GenBank/DDBJ whole genome shotgun (WGS) entry which is preliminary data.</text>
</comment>
<evidence type="ECO:0000256" key="2">
    <source>
        <dbReference type="ARBA" id="ARBA00022448"/>
    </source>
</evidence>
<evidence type="ECO:0000256" key="1">
    <source>
        <dbReference type="ARBA" id="ARBA00004141"/>
    </source>
</evidence>
<comment type="similarity">
    <text evidence="6">Belongs to the sodium:neurotransmitter symporter (SNF) (TC 2.A.22) family.</text>
</comment>
<sequence>MADSTTPARASWSGKLAFVLAAAASAVGLGSMWRFPYLAAKYGGGTFLFVYLVFVFTIGLALLLLETALGRKTGQSSIGAFKAFGKKYSFIGVLMSAVPFIIVPYYCVIGGWVTKYMVGYAVEGPAALADGGDFFSAFISSGSESMAFMLVFMALTYLVVALGVNKGIEKANLVMMPLLIVMAAAVAIYALTLPGAMDGLAFYLLPDLSALSPELIIAALGQTFFTLSLAMGIMVTYGSYLKKSTKLTSSVTQIAGTTFGVSLLAGLMIIPATFAALGSGEAVAENSGPSLMFIILPQVFENMGGMATVLGFVFFVLVLFAALTSSISLVETCTSIIADGTKCTRRRALVIVIAFITVMGIIVNMGYSSLSFIQPMGEGSSILDFLDFISNSVMMPIAALLTCIFVGWIIGPKVVIDEVRESAKFKLAGVWTVMVKYIAPVVLVVILVAYVAQTLGLFSM</sequence>
<protein>
    <recommendedName>
        <fullName evidence="6">Transporter</fullName>
    </recommendedName>
</protein>
<feature type="transmembrane region" description="Helical" evidence="7">
    <location>
        <begin position="216"/>
        <end position="240"/>
    </location>
</feature>
<dbReference type="PRINTS" id="PR00176">
    <property type="entry name" value="NANEUSMPORT"/>
</dbReference>
<feature type="transmembrane region" description="Helical" evidence="7">
    <location>
        <begin position="47"/>
        <end position="69"/>
    </location>
</feature>
<organism evidence="8 9">
    <name type="scientific">Slackia piriformis YIT 12062</name>
    <dbReference type="NCBI Taxonomy" id="742818"/>
    <lineage>
        <taxon>Bacteria</taxon>
        <taxon>Bacillati</taxon>
        <taxon>Actinomycetota</taxon>
        <taxon>Coriobacteriia</taxon>
        <taxon>Eggerthellales</taxon>
        <taxon>Eggerthellaceae</taxon>
        <taxon>Slackia</taxon>
    </lineage>
</organism>
<keyword evidence="3 6" id="KW-0812">Transmembrane</keyword>
<comment type="subcellular location">
    <subcellularLocation>
        <location evidence="1">Membrane</location>
        <topology evidence="1">Multi-pass membrane protein</topology>
    </subcellularLocation>
</comment>
<accession>K0Z8S8</accession>
<feature type="transmembrane region" description="Helical" evidence="7">
    <location>
        <begin position="12"/>
        <end position="35"/>
    </location>
</feature>
<gene>
    <name evidence="8" type="ORF">HMPREF9451_01296</name>
</gene>
<dbReference type="PATRIC" id="fig|742818.3.peg.1360"/>
<feature type="transmembrane region" description="Helical" evidence="7">
    <location>
        <begin position="428"/>
        <end position="452"/>
    </location>
</feature>
<dbReference type="InterPro" id="IPR047218">
    <property type="entry name" value="YocR/YhdH-like"/>
</dbReference>
<feature type="transmembrane region" description="Helical" evidence="7">
    <location>
        <begin position="393"/>
        <end position="416"/>
    </location>
</feature>
<evidence type="ECO:0000256" key="6">
    <source>
        <dbReference type="RuleBase" id="RU003732"/>
    </source>
</evidence>
<dbReference type="PANTHER" id="PTHR42948">
    <property type="entry name" value="TRANSPORTER"/>
    <property type="match status" value="1"/>
</dbReference>
<keyword evidence="2 6" id="KW-0813">Transport</keyword>
<dbReference type="Pfam" id="PF00209">
    <property type="entry name" value="SNF"/>
    <property type="match status" value="2"/>
</dbReference>